<keyword evidence="3" id="KW-1185">Reference proteome</keyword>
<dbReference type="AlphaFoldDB" id="A0A1D1V798"/>
<evidence type="ECO:0000313" key="2">
    <source>
        <dbReference type="EMBL" id="GAU96780.1"/>
    </source>
</evidence>
<evidence type="ECO:0000256" key="1">
    <source>
        <dbReference type="SAM" id="MobiDB-lite"/>
    </source>
</evidence>
<evidence type="ECO:0000313" key="3">
    <source>
        <dbReference type="Proteomes" id="UP000186922"/>
    </source>
</evidence>
<reference evidence="2 3" key="1">
    <citation type="journal article" date="2016" name="Nat. Commun.">
        <title>Extremotolerant tardigrade genome and improved radiotolerance of human cultured cells by tardigrade-unique protein.</title>
        <authorList>
            <person name="Hashimoto T."/>
            <person name="Horikawa D.D."/>
            <person name="Saito Y."/>
            <person name="Kuwahara H."/>
            <person name="Kozuka-Hata H."/>
            <person name="Shin-I T."/>
            <person name="Minakuchi Y."/>
            <person name="Ohishi K."/>
            <person name="Motoyama A."/>
            <person name="Aizu T."/>
            <person name="Enomoto A."/>
            <person name="Kondo K."/>
            <person name="Tanaka S."/>
            <person name="Hara Y."/>
            <person name="Koshikawa S."/>
            <person name="Sagara H."/>
            <person name="Miura T."/>
            <person name="Yokobori S."/>
            <person name="Miyagawa K."/>
            <person name="Suzuki Y."/>
            <person name="Kubo T."/>
            <person name="Oyama M."/>
            <person name="Kohara Y."/>
            <person name="Fujiyama A."/>
            <person name="Arakawa K."/>
            <person name="Katayama T."/>
            <person name="Toyoda A."/>
            <person name="Kunieda T."/>
        </authorList>
    </citation>
    <scope>NUCLEOTIDE SEQUENCE [LARGE SCALE GENOMIC DNA]</scope>
    <source>
        <strain evidence="2 3">YOKOZUNA-1</strain>
    </source>
</reference>
<accession>A0A1D1V798</accession>
<dbReference type="Proteomes" id="UP000186922">
    <property type="component" value="Unassembled WGS sequence"/>
</dbReference>
<dbReference type="EMBL" id="BDGG01000003">
    <property type="protein sequence ID" value="GAU96780.1"/>
    <property type="molecule type" value="Genomic_DNA"/>
</dbReference>
<sequence length="126" mass="13577">MSDKHSAKCRVPSHFSLVHHNSSQCLPIVLCKKHGGPSSQSTEFSCSGGFFSRHLKNSTVRLCKEEDLEGKAVNSAVVHSAKYGEMPFDGPARKEKASSGASPLTPKLMATIKAHGAWLNGNEVEE</sequence>
<proteinExistence type="predicted"/>
<organism evidence="2 3">
    <name type="scientific">Ramazzottius varieornatus</name>
    <name type="common">Water bear</name>
    <name type="synonym">Tardigrade</name>
    <dbReference type="NCBI Taxonomy" id="947166"/>
    <lineage>
        <taxon>Eukaryota</taxon>
        <taxon>Metazoa</taxon>
        <taxon>Ecdysozoa</taxon>
        <taxon>Tardigrada</taxon>
        <taxon>Eutardigrada</taxon>
        <taxon>Parachela</taxon>
        <taxon>Hypsibioidea</taxon>
        <taxon>Ramazzottiidae</taxon>
        <taxon>Ramazzottius</taxon>
    </lineage>
</organism>
<name>A0A1D1V798_RAMVA</name>
<protein>
    <submittedName>
        <fullName evidence="2">Uncharacterized protein</fullName>
    </submittedName>
</protein>
<comment type="caution">
    <text evidence="2">The sequence shown here is derived from an EMBL/GenBank/DDBJ whole genome shotgun (WGS) entry which is preliminary data.</text>
</comment>
<gene>
    <name evidence="2" type="primary">RvY_08171-1</name>
    <name evidence="2" type="synonym">RvY_08171.1</name>
    <name evidence="2" type="ORF">RvY_08171</name>
</gene>
<feature type="region of interest" description="Disordered" evidence="1">
    <location>
        <begin position="84"/>
        <end position="104"/>
    </location>
</feature>